<dbReference type="SUPFAM" id="SSF56672">
    <property type="entry name" value="DNA/RNA polymerases"/>
    <property type="match status" value="1"/>
</dbReference>
<dbReference type="InterPro" id="IPR000477">
    <property type="entry name" value="RT_dom"/>
</dbReference>
<evidence type="ECO:0000259" key="1">
    <source>
        <dbReference type="Pfam" id="PF00078"/>
    </source>
</evidence>
<accession>R7Q6Z1</accession>
<dbReference type="PANTHER" id="PTHR24559:SF444">
    <property type="entry name" value="REVERSE TRANSCRIPTASE DOMAIN-CONTAINING PROTEIN"/>
    <property type="match status" value="1"/>
</dbReference>
<name>R7Q6Z1_CHOCR</name>
<dbReference type="Gene3D" id="3.10.10.10">
    <property type="entry name" value="HIV Type 1 Reverse Transcriptase, subunit A, domain 1"/>
    <property type="match status" value="1"/>
</dbReference>
<dbReference type="KEGG" id="ccp:CHC_T00002311001"/>
<sequence length="89" mass="9860">MDECLDSLDDANVFTTLDCPSVYWKIPVAEEDRPKTTCTCHAGTYHFNRMPFGLMNAPATFGYWTLSSPANDGKAASSTWITLSYLEGL</sequence>
<dbReference type="AlphaFoldDB" id="R7Q6Z1"/>
<dbReference type="InterPro" id="IPR043502">
    <property type="entry name" value="DNA/RNA_pol_sf"/>
</dbReference>
<protein>
    <recommendedName>
        <fullName evidence="1">Reverse transcriptase domain-containing protein</fullName>
    </recommendedName>
</protein>
<dbReference type="PANTHER" id="PTHR24559">
    <property type="entry name" value="TRANSPOSON TY3-I GAG-POL POLYPROTEIN"/>
    <property type="match status" value="1"/>
</dbReference>
<dbReference type="GeneID" id="17321118"/>
<dbReference type="PhylomeDB" id="R7Q6Z1"/>
<dbReference type="STRING" id="2769.R7Q6Z1"/>
<keyword evidence="3" id="KW-1185">Reference proteome</keyword>
<gene>
    <name evidence="2" type="ORF">CHC_T00002311001</name>
</gene>
<dbReference type="InterPro" id="IPR053134">
    <property type="entry name" value="RNA-dir_DNA_polymerase"/>
</dbReference>
<organism evidence="2 3">
    <name type="scientific">Chondrus crispus</name>
    <name type="common">Carrageen Irish moss</name>
    <name type="synonym">Polymorpha crispa</name>
    <dbReference type="NCBI Taxonomy" id="2769"/>
    <lineage>
        <taxon>Eukaryota</taxon>
        <taxon>Rhodophyta</taxon>
        <taxon>Florideophyceae</taxon>
        <taxon>Rhodymeniophycidae</taxon>
        <taxon>Gigartinales</taxon>
        <taxon>Gigartinaceae</taxon>
        <taxon>Chondrus</taxon>
    </lineage>
</organism>
<dbReference type="Proteomes" id="UP000012073">
    <property type="component" value="Unassembled WGS sequence"/>
</dbReference>
<proteinExistence type="predicted"/>
<dbReference type="EMBL" id="HG001650">
    <property type="protein sequence ID" value="CDF33588.1"/>
    <property type="molecule type" value="Genomic_DNA"/>
</dbReference>
<dbReference type="OrthoDB" id="775972at2759"/>
<dbReference type="Pfam" id="PF00078">
    <property type="entry name" value="RVT_1"/>
    <property type="match status" value="1"/>
</dbReference>
<reference evidence="3" key="1">
    <citation type="journal article" date="2013" name="Proc. Natl. Acad. Sci. U.S.A.">
        <title>Genome structure and metabolic features in the red seaweed Chondrus crispus shed light on evolution of the Archaeplastida.</title>
        <authorList>
            <person name="Collen J."/>
            <person name="Porcel B."/>
            <person name="Carre W."/>
            <person name="Ball S.G."/>
            <person name="Chaparro C."/>
            <person name="Tonon T."/>
            <person name="Barbeyron T."/>
            <person name="Michel G."/>
            <person name="Noel B."/>
            <person name="Valentin K."/>
            <person name="Elias M."/>
            <person name="Artiguenave F."/>
            <person name="Arun A."/>
            <person name="Aury J.M."/>
            <person name="Barbosa-Neto J.F."/>
            <person name="Bothwell J.H."/>
            <person name="Bouget F.Y."/>
            <person name="Brillet L."/>
            <person name="Cabello-Hurtado F."/>
            <person name="Capella-Gutierrez S."/>
            <person name="Charrier B."/>
            <person name="Cladiere L."/>
            <person name="Cock J.M."/>
            <person name="Coelho S.M."/>
            <person name="Colleoni C."/>
            <person name="Czjzek M."/>
            <person name="Da Silva C."/>
            <person name="Delage L."/>
            <person name="Denoeud F."/>
            <person name="Deschamps P."/>
            <person name="Dittami S.M."/>
            <person name="Gabaldon T."/>
            <person name="Gachon C.M."/>
            <person name="Groisillier A."/>
            <person name="Herve C."/>
            <person name="Jabbari K."/>
            <person name="Katinka M."/>
            <person name="Kloareg B."/>
            <person name="Kowalczyk N."/>
            <person name="Labadie K."/>
            <person name="Leblanc C."/>
            <person name="Lopez P.J."/>
            <person name="McLachlan D.H."/>
            <person name="Meslet-Cladiere L."/>
            <person name="Moustafa A."/>
            <person name="Nehr Z."/>
            <person name="Nyvall Collen P."/>
            <person name="Panaud O."/>
            <person name="Partensky F."/>
            <person name="Poulain J."/>
            <person name="Rensing S.A."/>
            <person name="Rousvoal S."/>
            <person name="Samson G."/>
            <person name="Symeonidi A."/>
            <person name="Weissenbach J."/>
            <person name="Zambounis A."/>
            <person name="Wincker P."/>
            <person name="Boyen C."/>
        </authorList>
    </citation>
    <scope>NUCLEOTIDE SEQUENCE [LARGE SCALE GENOMIC DNA]</scope>
    <source>
        <strain evidence="3">cv. Stackhouse</strain>
    </source>
</reference>
<evidence type="ECO:0000313" key="2">
    <source>
        <dbReference type="EMBL" id="CDF33588.1"/>
    </source>
</evidence>
<dbReference type="RefSeq" id="XP_005713391.1">
    <property type="nucleotide sequence ID" value="XM_005713334.1"/>
</dbReference>
<feature type="domain" description="Reverse transcriptase" evidence="1">
    <location>
        <begin position="4"/>
        <end position="61"/>
    </location>
</feature>
<evidence type="ECO:0000313" key="3">
    <source>
        <dbReference type="Proteomes" id="UP000012073"/>
    </source>
</evidence>
<dbReference type="Gramene" id="CDF33588">
    <property type="protein sequence ID" value="CDF33588"/>
    <property type="gene ID" value="CHC_T00002311001"/>
</dbReference>